<comment type="caution">
    <text evidence="1">The sequence shown here is derived from an EMBL/GenBank/DDBJ whole genome shotgun (WGS) entry which is preliminary data.</text>
</comment>
<dbReference type="AlphaFoldDB" id="A0A9E2KC39"/>
<gene>
    <name evidence="1" type="ORF">H9872_06325</name>
</gene>
<organism evidence="1 2">
    <name type="scientific">Candidatus Cellulosilyticum pullistercoris</name>
    <dbReference type="NCBI Taxonomy" id="2838521"/>
    <lineage>
        <taxon>Bacteria</taxon>
        <taxon>Bacillati</taxon>
        <taxon>Bacillota</taxon>
        <taxon>Clostridia</taxon>
        <taxon>Lachnospirales</taxon>
        <taxon>Cellulosilyticaceae</taxon>
        <taxon>Cellulosilyticum</taxon>
    </lineage>
</organism>
<reference evidence="1" key="1">
    <citation type="journal article" date="2021" name="PeerJ">
        <title>Extensive microbial diversity within the chicken gut microbiome revealed by metagenomics and culture.</title>
        <authorList>
            <person name="Gilroy R."/>
            <person name="Ravi A."/>
            <person name="Getino M."/>
            <person name="Pursley I."/>
            <person name="Horton D.L."/>
            <person name="Alikhan N.F."/>
            <person name="Baker D."/>
            <person name="Gharbi K."/>
            <person name="Hall N."/>
            <person name="Watson M."/>
            <person name="Adriaenssens E.M."/>
            <person name="Foster-Nyarko E."/>
            <person name="Jarju S."/>
            <person name="Secka A."/>
            <person name="Antonio M."/>
            <person name="Oren A."/>
            <person name="Chaudhuri R.R."/>
            <person name="La Ragione R."/>
            <person name="Hildebrand F."/>
            <person name="Pallen M.J."/>
        </authorList>
    </citation>
    <scope>NUCLEOTIDE SEQUENCE</scope>
    <source>
        <strain evidence="1">B5-657</strain>
    </source>
</reference>
<reference evidence="1" key="2">
    <citation type="submission" date="2021-04" db="EMBL/GenBank/DDBJ databases">
        <authorList>
            <person name="Gilroy R."/>
        </authorList>
    </citation>
    <scope>NUCLEOTIDE SEQUENCE</scope>
    <source>
        <strain evidence="1">B5-657</strain>
    </source>
</reference>
<dbReference type="EMBL" id="JAHLFQ010000140">
    <property type="protein sequence ID" value="MBU3804353.1"/>
    <property type="molecule type" value="Genomic_DNA"/>
</dbReference>
<evidence type="ECO:0000313" key="2">
    <source>
        <dbReference type="Proteomes" id="UP000824229"/>
    </source>
</evidence>
<sequence length="101" mass="11514">MEHLKGAKQYSDSKVYCNCCGRVISETGNVKEDYLEVRKAWSYFSSKDLTGHAFNMCETCYDKMIASFKIPVEEFPTDEIPNYSDEEIEALNAAYAAELCK</sequence>
<proteinExistence type="predicted"/>
<evidence type="ECO:0000313" key="1">
    <source>
        <dbReference type="EMBL" id="MBU3804353.1"/>
    </source>
</evidence>
<name>A0A9E2KC39_9FIRM</name>
<accession>A0A9E2KC39</accession>
<protein>
    <submittedName>
        <fullName evidence="1">Uncharacterized protein</fullName>
    </submittedName>
</protein>
<dbReference type="Proteomes" id="UP000824229">
    <property type="component" value="Unassembled WGS sequence"/>
</dbReference>